<gene>
    <name evidence="1" type="ORF">EVAR_62833_1</name>
</gene>
<reference evidence="1 2" key="1">
    <citation type="journal article" date="2019" name="Commun. Biol.">
        <title>The bagworm genome reveals a unique fibroin gene that provides high tensile strength.</title>
        <authorList>
            <person name="Kono N."/>
            <person name="Nakamura H."/>
            <person name="Ohtoshi R."/>
            <person name="Tomita M."/>
            <person name="Numata K."/>
            <person name="Arakawa K."/>
        </authorList>
    </citation>
    <scope>NUCLEOTIDE SEQUENCE [LARGE SCALE GENOMIC DNA]</scope>
</reference>
<comment type="caution">
    <text evidence="1">The sequence shown here is derived from an EMBL/GenBank/DDBJ whole genome shotgun (WGS) entry which is preliminary data.</text>
</comment>
<accession>A0A4C1ZF26</accession>
<sequence>MSVGGGDHLLSGGSNVHLSLENAIKRVSASDSGVRFVVPAPTVGVLRSLAASRTLIINRRISRGEKSCPPARRCRNSGYKRRAALAGVFWHSHRGLQAIAMRS</sequence>
<dbReference type="EMBL" id="BGZK01001793">
    <property type="protein sequence ID" value="GBP86400.1"/>
    <property type="molecule type" value="Genomic_DNA"/>
</dbReference>
<proteinExistence type="predicted"/>
<organism evidence="1 2">
    <name type="scientific">Eumeta variegata</name>
    <name type="common">Bagworm moth</name>
    <name type="synonym">Eumeta japonica</name>
    <dbReference type="NCBI Taxonomy" id="151549"/>
    <lineage>
        <taxon>Eukaryota</taxon>
        <taxon>Metazoa</taxon>
        <taxon>Ecdysozoa</taxon>
        <taxon>Arthropoda</taxon>
        <taxon>Hexapoda</taxon>
        <taxon>Insecta</taxon>
        <taxon>Pterygota</taxon>
        <taxon>Neoptera</taxon>
        <taxon>Endopterygota</taxon>
        <taxon>Lepidoptera</taxon>
        <taxon>Glossata</taxon>
        <taxon>Ditrysia</taxon>
        <taxon>Tineoidea</taxon>
        <taxon>Psychidae</taxon>
        <taxon>Oiketicinae</taxon>
        <taxon>Eumeta</taxon>
    </lineage>
</organism>
<name>A0A4C1ZF26_EUMVA</name>
<keyword evidence="2" id="KW-1185">Reference proteome</keyword>
<evidence type="ECO:0000313" key="1">
    <source>
        <dbReference type="EMBL" id="GBP86400.1"/>
    </source>
</evidence>
<dbReference type="AlphaFoldDB" id="A0A4C1ZF26"/>
<evidence type="ECO:0000313" key="2">
    <source>
        <dbReference type="Proteomes" id="UP000299102"/>
    </source>
</evidence>
<protein>
    <submittedName>
        <fullName evidence="1">Uncharacterized protein</fullName>
    </submittedName>
</protein>
<dbReference type="Proteomes" id="UP000299102">
    <property type="component" value="Unassembled WGS sequence"/>
</dbReference>